<evidence type="ECO:0000256" key="2">
    <source>
        <dbReference type="ARBA" id="ARBA00022692"/>
    </source>
</evidence>
<comment type="subcellular location">
    <subcellularLocation>
        <location evidence="1">Membrane</location>
        <topology evidence="1">Multi-pass membrane protein</topology>
    </subcellularLocation>
</comment>
<keyword evidence="3 5" id="KW-1133">Transmembrane helix</keyword>
<keyword evidence="4 5" id="KW-0472">Membrane</keyword>
<evidence type="ECO:0000256" key="3">
    <source>
        <dbReference type="ARBA" id="ARBA00022989"/>
    </source>
</evidence>
<evidence type="ECO:0000256" key="5">
    <source>
        <dbReference type="SAM" id="Phobius"/>
    </source>
</evidence>
<evidence type="ECO:0000256" key="4">
    <source>
        <dbReference type="ARBA" id="ARBA00023136"/>
    </source>
</evidence>
<evidence type="ECO:0000313" key="6">
    <source>
        <dbReference type="EMBL" id="KAG2652981.1"/>
    </source>
</evidence>
<dbReference type="OrthoDB" id="159299at2759"/>
<dbReference type="AlphaFoldDB" id="A0A8T0WTW1"/>
<reference evidence="6" key="1">
    <citation type="submission" date="2020-05" db="EMBL/GenBank/DDBJ databases">
        <title>WGS assembly of Panicum virgatum.</title>
        <authorList>
            <person name="Lovell J.T."/>
            <person name="Jenkins J."/>
            <person name="Shu S."/>
            <person name="Juenger T.E."/>
            <person name="Schmutz J."/>
        </authorList>
    </citation>
    <scope>NUCLEOTIDE SEQUENCE</scope>
    <source>
        <strain evidence="6">AP13</strain>
    </source>
</reference>
<evidence type="ECO:0000313" key="7">
    <source>
        <dbReference type="Proteomes" id="UP000823388"/>
    </source>
</evidence>
<dbReference type="EMBL" id="CM029038">
    <property type="protein sequence ID" value="KAG2652981.1"/>
    <property type="molecule type" value="Genomic_DNA"/>
</dbReference>
<keyword evidence="2 5" id="KW-0812">Transmembrane</keyword>
<dbReference type="Pfam" id="PF02466">
    <property type="entry name" value="Tim17"/>
    <property type="match status" value="1"/>
</dbReference>
<accession>A0A8T0WTW1</accession>
<dbReference type="InterPro" id="IPR045238">
    <property type="entry name" value="Tim23-like"/>
</dbReference>
<dbReference type="PANTHER" id="PTHR15371">
    <property type="entry name" value="TIM23"/>
    <property type="match status" value="1"/>
</dbReference>
<gene>
    <name evidence="6" type="ORF">PVAP13_1NG398000</name>
</gene>
<dbReference type="Proteomes" id="UP000823388">
    <property type="component" value="Chromosome 1N"/>
</dbReference>
<keyword evidence="7" id="KW-1185">Reference proteome</keyword>
<organism evidence="6 7">
    <name type="scientific">Panicum virgatum</name>
    <name type="common">Blackwell switchgrass</name>
    <dbReference type="NCBI Taxonomy" id="38727"/>
    <lineage>
        <taxon>Eukaryota</taxon>
        <taxon>Viridiplantae</taxon>
        <taxon>Streptophyta</taxon>
        <taxon>Embryophyta</taxon>
        <taxon>Tracheophyta</taxon>
        <taxon>Spermatophyta</taxon>
        <taxon>Magnoliopsida</taxon>
        <taxon>Liliopsida</taxon>
        <taxon>Poales</taxon>
        <taxon>Poaceae</taxon>
        <taxon>PACMAD clade</taxon>
        <taxon>Panicoideae</taxon>
        <taxon>Panicodae</taxon>
        <taxon>Paniceae</taxon>
        <taxon>Panicinae</taxon>
        <taxon>Panicum</taxon>
        <taxon>Panicum sect. Hiantes</taxon>
    </lineage>
</organism>
<sequence length="227" mass="24245">MQHGRYRFQFQLDLFLINPESHATPRPESSTDPTETHPACLIGQARRTATVVPLPDVGVVLANPAYRALYERSTSPEILFEEEALRKGRTWSEDLILYTGVGYLTAASAGAVAGLCRAAVEAERGESLKLRVNRVLNNCSSVGRSHGNRVAVMATLFSGSKSGVSHCRSGADDWINSAAAGVGALYCMHRGPRAAIVGGIVGGIMAGAALLAWRPLLDKFARNNLGI</sequence>
<protein>
    <submittedName>
        <fullName evidence="6">Uncharacterized protein</fullName>
    </submittedName>
</protein>
<dbReference type="GO" id="GO:0008320">
    <property type="term" value="F:protein transmembrane transporter activity"/>
    <property type="evidence" value="ECO:0007669"/>
    <property type="project" value="TreeGrafter"/>
</dbReference>
<evidence type="ECO:0000256" key="1">
    <source>
        <dbReference type="ARBA" id="ARBA00004141"/>
    </source>
</evidence>
<feature type="transmembrane region" description="Helical" evidence="5">
    <location>
        <begin position="194"/>
        <end position="213"/>
    </location>
</feature>
<proteinExistence type="predicted"/>
<dbReference type="GO" id="GO:0005744">
    <property type="term" value="C:TIM23 mitochondrial import inner membrane translocase complex"/>
    <property type="evidence" value="ECO:0007669"/>
    <property type="project" value="TreeGrafter"/>
</dbReference>
<name>A0A8T0WTW1_PANVG</name>
<comment type="caution">
    <text evidence="6">The sequence shown here is derived from an EMBL/GenBank/DDBJ whole genome shotgun (WGS) entry which is preliminary data.</text>
</comment>
<dbReference type="GO" id="GO:0030150">
    <property type="term" value="P:protein import into mitochondrial matrix"/>
    <property type="evidence" value="ECO:0007669"/>
    <property type="project" value="TreeGrafter"/>
</dbReference>
<dbReference type="PANTHER" id="PTHR15371:SF19">
    <property type="entry name" value="OS04G0566700 PROTEIN"/>
    <property type="match status" value="1"/>
</dbReference>